<dbReference type="Gramene" id="Vigun03g422100.1.v1.2">
    <property type="protein sequence ID" value="Vigun03g422100.1.v1.2"/>
    <property type="gene ID" value="Vigun03g422100.v1.2"/>
</dbReference>
<keyword evidence="3" id="KW-0472">Membrane</keyword>
<dbReference type="PANTHER" id="PTHR34962">
    <property type="entry name" value="EMBRYO DEFECTIVE 1703-RELATED"/>
    <property type="match status" value="1"/>
</dbReference>
<feature type="compositionally biased region" description="Basic and acidic residues" evidence="2">
    <location>
        <begin position="342"/>
        <end position="355"/>
    </location>
</feature>
<dbReference type="Proteomes" id="UP000501690">
    <property type="component" value="Linkage Group LG2"/>
</dbReference>
<feature type="compositionally biased region" description="Acidic residues" evidence="2">
    <location>
        <begin position="205"/>
        <end position="219"/>
    </location>
</feature>
<protein>
    <submittedName>
        <fullName evidence="4">Uncharacterized protein</fullName>
    </submittedName>
</protein>
<feature type="coiled-coil region" evidence="1">
    <location>
        <begin position="229"/>
        <end position="256"/>
    </location>
</feature>
<evidence type="ECO:0000313" key="5">
    <source>
        <dbReference type="Proteomes" id="UP000501690"/>
    </source>
</evidence>
<reference evidence="4 5" key="1">
    <citation type="submission" date="2019-04" db="EMBL/GenBank/DDBJ databases">
        <title>An improved genome assembly and genetic linkage map for asparagus bean, Vigna unguiculata ssp. sesquipedialis.</title>
        <authorList>
            <person name="Xia Q."/>
            <person name="Zhang R."/>
            <person name="Dong Y."/>
        </authorList>
    </citation>
    <scope>NUCLEOTIDE SEQUENCE [LARGE SCALE GENOMIC DNA]</scope>
    <source>
        <tissue evidence="4">Leaf</tissue>
    </source>
</reference>
<name>A0A4D6KQQ2_VIGUN</name>
<sequence>MASAQYALSSLLTSHANGRTLRRIPVYSKRQRKNHLRPKILRTQPKPYPLPLPVLPSPTPPHPVAIPQENNNLSVEIPSNETLAGVVAGESENMKELLVSEVAARENGVFEKVSVKDIFKYGALYFLGILVVQTIYAVWATGNYKDNRQYGDLEIDGRESEDGKTVSLPINGVSGEQLLMEAKIEEIRLMAKEARRIESEKKGEEDVEDEDVETDDNEGDVSSRRDDIEKEISERLIKLQNRLNKINVRAKDVTKALQMDASENSAAGMDRGVNKNMNEGDDALVFKKKYKFRSPSAEATKSPKGFPGTRNWKGSDAIKRDSAGEETAQDYGSDASDQAPMLREDKQVNDQDAAKQKSVSSVPSEERGTFVDDAFKVIQNDVKNLKEKIETPDMKTNDGNKTRRTNNGDARETAPGISSMEVIQSRKSRDLSTQNSQGFEEENQDTGISFEKDDVHSVNGNSRHGLTKKHSPANRTKLKVKQADTETDLWWLNLRYVFVILMRRDSKEGSEGFYSIMLTSNEQDQSDDSFTVAFEDRVDANNFCFLLQSFFEDLESFSADAVPVSIKELNEEILSHAKKVVVVKKRQLQLYVGQPLADVEMALRAIIEQGQNVSSH</sequence>
<feature type="region of interest" description="Disordered" evidence="2">
    <location>
        <begin position="294"/>
        <end position="366"/>
    </location>
</feature>
<feature type="compositionally biased region" description="Basic and acidic residues" evidence="2">
    <location>
        <begin position="388"/>
        <end position="401"/>
    </location>
</feature>
<keyword evidence="1" id="KW-0175">Coiled coil</keyword>
<dbReference type="OrthoDB" id="1894577at2759"/>
<dbReference type="PANTHER" id="PTHR34962:SF3">
    <property type="entry name" value="ABC SUBFAMILY C PROTEIN"/>
    <property type="match status" value="1"/>
</dbReference>
<feature type="transmembrane region" description="Helical" evidence="3">
    <location>
        <begin position="121"/>
        <end position="139"/>
    </location>
</feature>
<feature type="region of interest" description="Disordered" evidence="2">
    <location>
        <begin position="388"/>
        <end position="448"/>
    </location>
</feature>
<keyword evidence="5" id="KW-1185">Reference proteome</keyword>
<organism evidence="4 5">
    <name type="scientific">Vigna unguiculata</name>
    <name type="common">Cowpea</name>
    <dbReference type="NCBI Taxonomy" id="3917"/>
    <lineage>
        <taxon>Eukaryota</taxon>
        <taxon>Viridiplantae</taxon>
        <taxon>Streptophyta</taxon>
        <taxon>Embryophyta</taxon>
        <taxon>Tracheophyta</taxon>
        <taxon>Spermatophyta</taxon>
        <taxon>Magnoliopsida</taxon>
        <taxon>eudicotyledons</taxon>
        <taxon>Gunneridae</taxon>
        <taxon>Pentapetalae</taxon>
        <taxon>rosids</taxon>
        <taxon>fabids</taxon>
        <taxon>Fabales</taxon>
        <taxon>Fabaceae</taxon>
        <taxon>Papilionoideae</taxon>
        <taxon>50 kb inversion clade</taxon>
        <taxon>NPAAA clade</taxon>
        <taxon>indigoferoid/millettioid clade</taxon>
        <taxon>Phaseoleae</taxon>
        <taxon>Vigna</taxon>
    </lineage>
</organism>
<dbReference type="EMBL" id="CP039346">
    <property type="protein sequence ID" value="QCD79988.1"/>
    <property type="molecule type" value="Genomic_DNA"/>
</dbReference>
<evidence type="ECO:0000256" key="3">
    <source>
        <dbReference type="SAM" id="Phobius"/>
    </source>
</evidence>
<accession>A0A4D6KQQ2</accession>
<gene>
    <name evidence="4" type="ORF">DEO72_LG2g306</name>
</gene>
<proteinExistence type="predicted"/>
<evidence type="ECO:0000256" key="2">
    <source>
        <dbReference type="SAM" id="MobiDB-lite"/>
    </source>
</evidence>
<feature type="region of interest" description="Disordered" evidence="2">
    <location>
        <begin position="198"/>
        <end position="227"/>
    </location>
</feature>
<keyword evidence="3" id="KW-1133">Transmembrane helix</keyword>
<keyword evidence="3" id="KW-0812">Transmembrane</keyword>
<dbReference type="AlphaFoldDB" id="A0A4D6KQQ2"/>
<evidence type="ECO:0000313" key="4">
    <source>
        <dbReference type="EMBL" id="QCD79988.1"/>
    </source>
</evidence>
<evidence type="ECO:0000256" key="1">
    <source>
        <dbReference type="SAM" id="Coils"/>
    </source>
</evidence>